<keyword evidence="1" id="KW-0472">Membrane</keyword>
<evidence type="ECO:0000313" key="3">
    <source>
        <dbReference type="Proteomes" id="UP000652567"/>
    </source>
</evidence>
<feature type="transmembrane region" description="Helical" evidence="1">
    <location>
        <begin position="39"/>
        <end position="57"/>
    </location>
</feature>
<evidence type="ECO:0000256" key="1">
    <source>
        <dbReference type="SAM" id="Phobius"/>
    </source>
</evidence>
<dbReference type="Proteomes" id="UP000652567">
    <property type="component" value="Unassembled WGS sequence"/>
</dbReference>
<proteinExistence type="predicted"/>
<dbReference type="EMBL" id="PRDL01000001">
    <property type="protein sequence ID" value="MBE8718740.1"/>
    <property type="molecule type" value="Genomic_DNA"/>
</dbReference>
<gene>
    <name evidence="2" type="ORF">C4F51_16310</name>
</gene>
<keyword evidence="3" id="KW-1185">Reference proteome</keyword>
<comment type="caution">
    <text evidence="2">The sequence shown here is derived from an EMBL/GenBank/DDBJ whole genome shotgun (WGS) entry which is preliminary data.</text>
</comment>
<dbReference type="RefSeq" id="WP_193911545.1">
    <property type="nucleotide sequence ID" value="NZ_PRDL01000001.1"/>
</dbReference>
<organism evidence="2 3">
    <name type="scientific">Cellvibrio polysaccharolyticus</name>
    <dbReference type="NCBI Taxonomy" id="2082724"/>
    <lineage>
        <taxon>Bacteria</taxon>
        <taxon>Pseudomonadati</taxon>
        <taxon>Pseudomonadota</taxon>
        <taxon>Gammaproteobacteria</taxon>
        <taxon>Cellvibrionales</taxon>
        <taxon>Cellvibrionaceae</taxon>
        <taxon>Cellvibrio</taxon>
    </lineage>
</organism>
<feature type="transmembrane region" description="Helical" evidence="1">
    <location>
        <begin position="63"/>
        <end position="82"/>
    </location>
</feature>
<protein>
    <submittedName>
        <fullName evidence="2">Iron transporter</fullName>
    </submittedName>
</protein>
<keyword evidence="1" id="KW-0812">Transmembrane</keyword>
<feature type="transmembrane region" description="Helical" evidence="1">
    <location>
        <begin position="6"/>
        <end position="32"/>
    </location>
</feature>
<keyword evidence="1" id="KW-1133">Transmembrane helix</keyword>
<sequence length="87" mass="9352">MNHLSLRLLAALVGGYALANLLPLALTLWLPLTRISNTVTALLLSFAVYVAAILWAFAAPNGWRALAGMLWIGIPAALLIAVRELIF</sequence>
<name>A0A928YVN3_9GAMM</name>
<reference evidence="2" key="1">
    <citation type="submission" date="2018-07" db="EMBL/GenBank/DDBJ databases">
        <title>Genome assembly of strain Ka43.</title>
        <authorList>
            <person name="Kukolya J."/>
            <person name="Nagy I."/>
            <person name="Horvath B."/>
            <person name="Toth A."/>
        </authorList>
    </citation>
    <scope>NUCLEOTIDE SEQUENCE</scope>
    <source>
        <strain evidence="2">KB43</strain>
    </source>
</reference>
<evidence type="ECO:0000313" key="2">
    <source>
        <dbReference type="EMBL" id="MBE8718740.1"/>
    </source>
</evidence>
<dbReference type="AlphaFoldDB" id="A0A928YVN3"/>
<accession>A0A928YVN3</accession>